<accession>A0A2M7J8Q9</accession>
<reference evidence="2" key="1">
    <citation type="submission" date="2017-09" db="EMBL/GenBank/DDBJ databases">
        <title>Depth-based differentiation of microbial function through sediment-hosted aquifers and enrichment of novel symbionts in the deep terrestrial subsurface.</title>
        <authorList>
            <person name="Probst A.J."/>
            <person name="Ladd B."/>
            <person name="Jarett J.K."/>
            <person name="Geller-Mcgrath D.E."/>
            <person name="Sieber C.M.K."/>
            <person name="Emerson J.B."/>
            <person name="Anantharaman K."/>
            <person name="Thomas B.C."/>
            <person name="Malmstrom R."/>
            <person name="Stieglmeier M."/>
            <person name="Klingl A."/>
            <person name="Woyke T."/>
            <person name="Ryan C.M."/>
            <person name="Banfield J.F."/>
        </authorList>
    </citation>
    <scope>NUCLEOTIDE SEQUENCE [LARGE SCALE GENOMIC DNA]</scope>
</reference>
<dbReference type="InterPro" id="IPR026444">
    <property type="entry name" value="Secre_tail"/>
</dbReference>
<dbReference type="NCBIfam" id="TIGR04183">
    <property type="entry name" value="Por_Secre_tail"/>
    <property type="match status" value="1"/>
</dbReference>
<organism evidence="1 2">
    <name type="scientific">Candidatus Desantisbacteria bacterium CG_4_8_14_3_um_filter_40_12</name>
    <dbReference type="NCBI Taxonomy" id="1974545"/>
    <lineage>
        <taxon>Bacteria</taxon>
        <taxon>Candidatus Desantisiibacteriota</taxon>
    </lineage>
</organism>
<comment type="caution">
    <text evidence="1">The sequence shown here is derived from an EMBL/GenBank/DDBJ whole genome shotgun (WGS) entry which is preliminary data.</text>
</comment>
<dbReference type="Pfam" id="PF13585">
    <property type="entry name" value="CHU_C"/>
    <property type="match status" value="1"/>
</dbReference>
<name>A0A2M7J8Q9_9BACT</name>
<evidence type="ECO:0000313" key="2">
    <source>
        <dbReference type="Proteomes" id="UP000229297"/>
    </source>
</evidence>
<evidence type="ECO:0008006" key="3">
    <source>
        <dbReference type="Google" id="ProtNLM"/>
    </source>
</evidence>
<protein>
    <recommendedName>
        <fullName evidence="3">Secretion system C-terminal sorting domain-containing protein</fullName>
    </recommendedName>
</protein>
<evidence type="ECO:0000313" key="1">
    <source>
        <dbReference type="EMBL" id="PIX15786.1"/>
    </source>
</evidence>
<gene>
    <name evidence="1" type="ORF">COZ71_09415</name>
</gene>
<feature type="non-terminal residue" evidence="1">
    <location>
        <position position="1"/>
    </location>
</feature>
<proteinExistence type="predicted"/>
<dbReference type="Proteomes" id="UP000229297">
    <property type="component" value="Unassembled WGS sequence"/>
</dbReference>
<dbReference type="EMBL" id="PFIC01000260">
    <property type="protein sequence ID" value="PIX15786.1"/>
    <property type="molecule type" value="Genomic_DNA"/>
</dbReference>
<sequence length="1542" mass="171013">FIPSTLTAGWHFGTVSLQLGRSTIVKQFNFYIPLAKLNFDMPKTSYTTSEYISFRIVNDGGVDAGYDCGVKLVDSSFRVCKEENRNIVIKAGKSIEVGVDIPSQLVSGEYNLIVTGTGTMPVPFQKLIHIQGLQANMELATDKLNYSPCETITATAILKNTGLSNIENGTLSLKLAKRLNTISNGIVEFGFDEKGVINYGGYPGGRNLLDEFQMAIYTLTIGDKSIWLDDFEVKSKKLDENYYEVTGEYPVYGRTWDNDTYVMRKGTLSVISRYLLTKDKKYLDVWYHIDSDVYIDEARLSFFLDSRNIGVNIGYNTKWQMTHDWQTNFLGVFMSGWTSPCDMFSIGTKDSIGVMAMIPCIVEYEKSAPPRKMKKSALSIGNEKGNNDALSLRYSIGSIGVRVGGISCNTQDAVARIEIHGELKKETGELAGIAFSEEMPVSIAGVGSFTINIPASGTTKLTGKHYLIATLISNTGQVISRKTKEIDLEMPNKKVELRLKIDKAEGTITATCEISNGRGTIMDNLCLQVLLGTQTMIFNSGTFSLPAYGSRTFSISTIATTGILNAMIMQGTTTMAAVYEQIKEPNLDVKIETRDVVGRGTASMQITLLNTTNMPVKVNGRWQVGDNWNNLGTISLNALETRLIEANYRLPITSYRLDYATITLVLSGDVAGTYTKQVEFGELVDLAVKPDLVYPVGYLEVPFEVVNRGKLDSEFTATWTISAAETQKYKESPQKTQIIKKDPQIHQLPFWCKAMPKIVVKGQMSEGRSNERLKPELLKAPSLISYFSFPDDSITLASNFYVPSEGTITGSLVFELTDGEYDLGYEYFRGKGSSSFKVAKENIAKILDFEFSTLDCRFDVKVKNMGANKFNGELNLQTPFYQTKTTTNLDVGQIATYTFSLANGTQATMLSGSYTAIARILYDANEIARGNIAFELESEFEIQGLDGTVLMAGETGTITVGVKNIGNAMGEARMRVKLLDLIDEERTIWLVPQETGSVSFGLFIPTDFEDGSYTAVASLVSRVGTEVVQLVRIKGIKLIVEASLDKDVYEEGEMGTLTLTVTNLSDVALWTLNLSAKVKFNDYAATQTVTHESSTLFFFPIHHSGQKLNFGIYSSDNRAIWLDAIYVREKGILTIIPDKQIYHQGETVTLTVILQGSGTVSLTLLGEPATGTIEIGACGSKTFEFRLPPNMLTGTYFISAEFGMQNAECNIDVRGIEAVVKEASFDRDGYSFNEPLKIRLSMDVKEGFDGQVRAWIVDDRDNWVNIYEEDKVFANGRCVYEISGTTTMGRRQSLVYGIYLGTQTLVVSGRKEIGIYNIPYALGKTIEKNGLRVNILPDGLNKNALFDFYRVVEYPSPLQGIHPLDVFEFVIYTDNVDMQKSISVTYGLDGISDRIIKDSIKAYYIVESSPRPSPIRRESKEGNWVEITEQKKEGNQLAFCLPHLSLIGIAGRISKPLDEITTYPNPAKDKITFGDNLPSMIRVRIFNAAGEMVYEYEGASENGRWQWSLQNKNDEKVASGIYFYVLTTPEGETKTGKIGVVR</sequence>
<dbReference type="Gene3D" id="2.60.40.4070">
    <property type="match status" value="1"/>
</dbReference>